<dbReference type="GO" id="GO:0019985">
    <property type="term" value="P:translesion synthesis"/>
    <property type="evidence" value="ECO:0007669"/>
    <property type="project" value="TreeGrafter"/>
</dbReference>
<reference evidence="4" key="1">
    <citation type="submission" date="2022-01" db="EMBL/GenBank/DDBJ databases">
        <authorList>
            <person name="King R."/>
        </authorList>
    </citation>
    <scope>NUCLEOTIDE SEQUENCE</scope>
</reference>
<evidence type="ECO:0000313" key="4">
    <source>
        <dbReference type="EMBL" id="CAG9813015.1"/>
    </source>
</evidence>
<dbReference type="Gene3D" id="3.40.1170.60">
    <property type="match status" value="1"/>
</dbReference>
<sequence>MESYKPLEDHSRTIIHIDIDCFYAQVEMIKDPKLKYVPLGIQQKNIVVTSNYIAREFGIKKCMLITEAREICPNLILVKGEDLHEYRQMSYKVTELLQKYSPSVNRLGLDENFLDVTNLVNDQIRKDSRDSIVGNVFGDISSPCECGCYERIKSATNIAQHIRSAIKTELGLTTSAGIAHNKLLAKIAGGQHKPDQQTVVFPNSAVEMMLSLTSLSRIPGIGYTTLDQLSNIGIRTVEDLQNCDVAKLEDLIGHKKAAVLHHLSFGIDPSSVKRTGKPQSIGIEDSYKSISADKEVREKMEQLLKRLLILVSEDGRTPRTIKLTVRKFDKSKKSSNRETRQCNLNTSTFLGNDIMKLSNDDFNKIMTVIMRLFGKAVDTSKPYHLTLLGLSFTKFIERPATKNTLTNFLSKNIEVQSVTDIESLCNVQKDPKEIPSTSATEIPEIEPLSKKSKMSNMIQKPIESSSLLTVSDLRLNSTDEPMDIYTNPNISCPPDADKDVFWALPKELQIELWENYKRTREREKKINMPGKRVKPNSIINYLVRQ</sequence>
<accession>A0A9N9SC58</accession>
<dbReference type="GO" id="GO:0003684">
    <property type="term" value="F:damaged DNA binding"/>
    <property type="evidence" value="ECO:0007669"/>
    <property type="project" value="InterPro"/>
</dbReference>
<dbReference type="OrthoDB" id="1747274at2759"/>
<dbReference type="Gene3D" id="1.10.150.20">
    <property type="entry name" value="5' to 3' exonuclease, C-terminal subdomain"/>
    <property type="match status" value="1"/>
</dbReference>
<evidence type="ECO:0000313" key="5">
    <source>
        <dbReference type="Proteomes" id="UP001153737"/>
    </source>
</evidence>
<dbReference type="InterPro" id="IPR036775">
    <property type="entry name" value="DNA_pol_Y-fam_lit_finger_sf"/>
</dbReference>
<keyword evidence="2" id="KW-0237">DNA synthesis</keyword>
<dbReference type="FunFam" id="3.30.1490.100:FF:000003">
    <property type="entry name" value="Polymerase (DNA directed) iota"/>
    <property type="match status" value="1"/>
</dbReference>
<dbReference type="Proteomes" id="UP001153737">
    <property type="component" value="Chromosome 1"/>
</dbReference>
<gene>
    <name evidence="4" type="ORF">PHAECO_LOCUS1104</name>
</gene>
<dbReference type="GO" id="GO:0006281">
    <property type="term" value="P:DNA repair"/>
    <property type="evidence" value="ECO:0007669"/>
    <property type="project" value="InterPro"/>
</dbReference>
<dbReference type="Pfam" id="PF21999">
    <property type="entry name" value="IMS_HHH_1"/>
    <property type="match status" value="1"/>
</dbReference>
<dbReference type="PIRSF" id="PIRSF036603">
    <property type="entry name" value="DPol_eta"/>
    <property type="match status" value="1"/>
</dbReference>
<dbReference type="AlphaFoldDB" id="A0A9N9SC58"/>
<proteinExistence type="inferred from homology"/>
<dbReference type="InterPro" id="IPR053848">
    <property type="entry name" value="IMS_HHH_1"/>
</dbReference>
<protein>
    <recommendedName>
        <fullName evidence="3">UmuC domain-containing protein</fullName>
    </recommendedName>
</protein>
<comment type="similarity">
    <text evidence="1">Belongs to the DNA polymerase type-Y family.</text>
</comment>
<dbReference type="InterPro" id="IPR017961">
    <property type="entry name" value="DNA_pol_Y-fam_little_finger"/>
</dbReference>
<dbReference type="PANTHER" id="PTHR46404">
    <property type="entry name" value="DNA POLYMERASE IOTA"/>
    <property type="match status" value="1"/>
</dbReference>
<dbReference type="GO" id="GO:0003887">
    <property type="term" value="F:DNA-directed DNA polymerase activity"/>
    <property type="evidence" value="ECO:0007669"/>
    <property type="project" value="InterPro"/>
</dbReference>
<keyword evidence="5" id="KW-1185">Reference proteome</keyword>
<dbReference type="Gene3D" id="3.30.70.270">
    <property type="match status" value="1"/>
</dbReference>
<dbReference type="EMBL" id="OU896707">
    <property type="protein sequence ID" value="CAG9813015.1"/>
    <property type="molecule type" value="Genomic_DNA"/>
</dbReference>
<feature type="domain" description="UmuC" evidence="3">
    <location>
        <begin position="14"/>
        <end position="222"/>
    </location>
</feature>
<evidence type="ECO:0000256" key="1">
    <source>
        <dbReference type="ARBA" id="ARBA00010945"/>
    </source>
</evidence>
<reference evidence="4" key="2">
    <citation type="submission" date="2022-10" db="EMBL/GenBank/DDBJ databases">
        <authorList>
            <consortium name="ENA_rothamsted_submissions"/>
            <consortium name="culmorum"/>
            <person name="King R."/>
        </authorList>
    </citation>
    <scope>NUCLEOTIDE SEQUENCE</scope>
</reference>
<dbReference type="FunFam" id="3.40.1170.60:FF:000006">
    <property type="entry name" value="DNA polymerase iota"/>
    <property type="match status" value="1"/>
</dbReference>
<dbReference type="Pfam" id="PF11799">
    <property type="entry name" value="IMS_C"/>
    <property type="match status" value="1"/>
</dbReference>
<dbReference type="Gene3D" id="3.30.1490.100">
    <property type="entry name" value="DNA polymerase, Y-family, little finger domain"/>
    <property type="match status" value="1"/>
</dbReference>
<evidence type="ECO:0000256" key="2">
    <source>
        <dbReference type="ARBA" id="ARBA00022634"/>
    </source>
</evidence>
<dbReference type="Gene3D" id="6.10.250.1630">
    <property type="match status" value="1"/>
</dbReference>
<organism evidence="4 5">
    <name type="scientific">Phaedon cochleariae</name>
    <name type="common">Mustard beetle</name>
    <dbReference type="NCBI Taxonomy" id="80249"/>
    <lineage>
        <taxon>Eukaryota</taxon>
        <taxon>Metazoa</taxon>
        <taxon>Ecdysozoa</taxon>
        <taxon>Arthropoda</taxon>
        <taxon>Hexapoda</taxon>
        <taxon>Insecta</taxon>
        <taxon>Pterygota</taxon>
        <taxon>Neoptera</taxon>
        <taxon>Endopterygota</taxon>
        <taxon>Coleoptera</taxon>
        <taxon>Polyphaga</taxon>
        <taxon>Cucujiformia</taxon>
        <taxon>Chrysomeloidea</taxon>
        <taxon>Chrysomelidae</taxon>
        <taxon>Chrysomelinae</taxon>
        <taxon>Chrysomelini</taxon>
        <taxon>Phaedon</taxon>
    </lineage>
</organism>
<dbReference type="SUPFAM" id="SSF56672">
    <property type="entry name" value="DNA/RNA polymerases"/>
    <property type="match status" value="1"/>
</dbReference>
<name>A0A9N9SC58_PHACE</name>
<dbReference type="InterPro" id="IPR043502">
    <property type="entry name" value="DNA/RNA_pol_sf"/>
</dbReference>
<dbReference type="PROSITE" id="PS50173">
    <property type="entry name" value="UMUC"/>
    <property type="match status" value="1"/>
</dbReference>
<dbReference type="SUPFAM" id="SSF100879">
    <property type="entry name" value="Lesion bypass DNA polymerase (Y-family), little finger domain"/>
    <property type="match status" value="1"/>
</dbReference>
<evidence type="ECO:0000259" key="3">
    <source>
        <dbReference type="PROSITE" id="PS50173"/>
    </source>
</evidence>
<dbReference type="InterPro" id="IPR001126">
    <property type="entry name" value="UmuC"/>
</dbReference>
<dbReference type="InterPro" id="IPR043128">
    <property type="entry name" value="Rev_trsase/Diguanyl_cyclase"/>
</dbReference>
<dbReference type="PANTHER" id="PTHR46404:SF1">
    <property type="entry name" value="DNA POLYMERASE IOTA"/>
    <property type="match status" value="1"/>
</dbReference>
<dbReference type="Pfam" id="PF00817">
    <property type="entry name" value="IMS"/>
    <property type="match status" value="1"/>
</dbReference>